<gene>
    <name evidence="1" type="ORF">GCM10008995_02720</name>
</gene>
<reference evidence="1" key="2">
    <citation type="submission" date="2020-09" db="EMBL/GenBank/DDBJ databases">
        <authorList>
            <person name="Sun Q."/>
            <person name="Ohkuma M."/>
        </authorList>
    </citation>
    <scope>NUCLEOTIDE SEQUENCE</scope>
    <source>
        <strain evidence="1">JCM 14359</strain>
    </source>
</reference>
<evidence type="ECO:0000313" key="2">
    <source>
        <dbReference type="Proteomes" id="UP000653099"/>
    </source>
</evidence>
<keyword evidence="2" id="KW-1185">Reference proteome</keyword>
<dbReference type="EMBL" id="BMOC01000001">
    <property type="protein sequence ID" value="GGI96114.1"/>
    <property type="molecule type" value="Genomic_DNA"/>
</dbReference>
<dbReference type="AlphaFoldDB" id="A0A830EBQ0"/>
<dbReference type="Proteomes" id="UP000653099">
    <property type="component" value="Unassembled WGS sequence"/>
</dbReference>
<protein>
    <recommendedName>
        <fullName evidence="3">DUF4129 domain-containing protein</fullName>
    </recommendedName>
</protein>
<sequence length="412" mass="44333">MQTTLENATFNASLRPITVAPGNRTATVRFVPAPTSKYESVRHQIDVRVSAVTPSVTIHSATRSAQFNDTVVVHGHVSANNTSLAAVPVQVTIDETRIGTVRTNSTGEFTVRKRFPASIPNGTRTITVAVSQMNTSVRQTTHEQSLHVDPTPTQLTLTTTQQNQTVVTVSGRLTTTTGTALPDRPVALSVGDSASVTVRTDEDGRINATLSLPTGLDSSSLPFVSTQLTVTGQYAASGTNLQSITQTATLTYTPPPSQSLRHTGYAGLAVLVLSGAVVAWRRRAATPDALNSDSSATTNSDSAITADVLTDLSPSAILDRARTAQTDGRTTAAVRLSYVALRHEYVDTFDLNPALTHWELYRTLDTELDPSAHEFLYELTAAYERATYTERPEPLPDSDIETILTRLEDQID</sequence>
<proteinExistence type="predicted"/>
<evidence type="ECO:0000313" key="1">
    <source>
        <dbReference type="EMBL" id="GGI96114.1"/>
    </source>
</evidence>
<accession>A0A830EBQ0</accession>
<organism evidence="1 2">
    <name type="scientific">Halobellus salinus</name>
    <dbReference type="NCBI Taxonomy" id="931585"/>
    <lineage>
        <taxon>Archaea</taxon>
        <taxon>Methanobacteriati</taxon>
        <taxon>Methanobacteriota</taxon>
        <taxon>Stenosarchaea group</taxon>
        <taxon>Halobacteria</taxon>
        <taxon>Halobacteriales</taxon>
        <taxon>Haloferacaceae</taxon>
        <taxon>Halobellus</taxon>
    </lineage>
</organism>
<evidence type="ECO:0008006" key="3">
    <source>
        <dbReference type="Google" id="ProtNLM"/>
    </source>
</evidence>
<name>A0A830EBQ0_9EURY</name>
<reference evidence="1" key="1">
    <citation type="journal article" date="2014" name="Int. J. Syst. Evol. Microbiol.">
        <title>Complete genome sequence of Corynebacterium casei LMG S-19264T (=DSM 44701T), isolated from a smear-ripened cheese.</title>
        <authorList>
            <consortium name="US DOE Joint Genome Institute (JGI-PGF)"/>
            <person name="Walter F."/>
            <person name="Albersmeier A."/>
            <person name="Kalinowski J."/>
            <person name="Ruckert C."/>
        </authorList>
    </citation>
    <scope>NUCLEOTIDE SEQUENCE</scope>
    <source>
        <strain evidence="1">JCM 14359</strain>
    </source>
</reference>
<comment type="caution">
    <text evidence="1">The sequence shown here is derived from an EMBL/GenBank/DDBJ whole genome shotgun (WGS) entry which is preliminary data.</text>
</comment>